<dbReference type="EMBL" id="JAPFFF010000035">
    <property type="protein sequence ID" value="KAK8843279.1"/>
    <property type="molecule type" value="Genomic_DNA"/>
</dbReference>
<dbReference type="PANTHER" id="PTHR43628">
    <property type="entry name" value="ACTIVATOR OF C KINASE PROTEIN 1-RELATED"/>
    <property type="match status" value="1"/>
</dbReference>
<evidence type="ECO:0000313" key="4">
    <source>
        <dbReference type="EMBL" id="KAK8843279.1"/>
    </source>
</evidence>
<dbReference type="Pfam" id="PF08238">
    <property type="entry name" value="Sel1"/>
    <property type="match status" value="5"/>
</dbReference>
<organism evidence="4 5">
    <name type="scientific">Tritrichomonas musculus</name>
    <dbReference type="NCBI Taxonomy" id="1915356"/>
    <lineage>
        <taxon>Eukaryota</taxon>
        <taxon>Metamonada</taxon>
        <taxon>Parabasalia</taxon>
        <taxon>Tritrichomonadida</taxon>
        <taxon>Tritrichomonadidae</taxon>
        <taxon>Tritrichomonas</taxon>
    </lineage>
</organism>
<dbReference type="PROSITE" id="PS50005">
    <property type="entry name" value="TPR"/>
    <property type="match status" value="1"/>
</dbReference>
<evidence type="ECO:0000256" key="1">
    <source>
        <dbReference type="PROSITE-ProRule" id="PRU00339"/>
    </source>
</evidence>
<dbReference type="PANTHER" id="PTHR43628:SF1">
    <property type="entry name" value="CHITIN SYNTHASE REGULATORY FACTOR 2-RELATED"/>
    <property type="match status" value="1"/>
</dbReference>
<dbReference type="SUPFAM" id="SSF81901">
    <property type="entry name" value="HCP-like"/>
    <property type="match status" value="2"/>
</dbReference>
<evidence type="ECO:0000256" key="2">
    <source>
        <dbReference type="SAM" id="MobiDB-lite"/>
    </source>
</evidence>
<gene>
    <name evidence="3" type="ORF">M9Y10_011815</name>
    <name evidence="4" type="ORF">M9Y10_025134</name>
</gene>
<reference evidence="4 5" key="1">
    <citation type="submission" date="2024-04" db="EMBL/GenBank/DDBJ databases">
        <title>Tritrichomonas musculus Genome.</title>
        <authorList>
            <person name="Alves-Ferreira E."/>
            <person name="Grigg M."/>
            <person name="Lorenzi H."/>
            <person name="Galac M."/>
        </authorList>
    </citation>
    <scope>NUCLEOTIDE SEQUENCE [LARGE SCALE GENOMIC DNA]</scope>
    <source>
        <strain evidence="4 5">EAF2021</strain>
    </source>
</reference>
<feature type="region of interest" description="Disordered" evidence="2">
    <location>
        <begin position="404"/>
        <end position="430"/>
    </location>
</feature>
<sequence length="563" mass="67200">MEAKYYYEKAANLNYSDAFIMLGDIYYYGYGVEQDYLKSKDFYEKSSDSDNAEGLVKLGDLYYHGYGVKQDYLKAKDYYEKAANFNYTKAFNKLGDIYYYGYGVEQNYLKSRDFYAKSSDSNDSYAHFCLGDLYSNNEKFEVDFQKAINYFMKSINIQRGEQIVSYIRADNITQISFNPNNYRYISYNDLGLINLIELKERNDANKYLKESFYAEYPFGQNNFGLYNQFYLIDQNKHENVKYMFERSSQHKFSLAEFNLGILYENENDIEKSIEYFIRASEHENEPLIYRDIRRVDKRLEISKLFIICLVDFKLIDYYFLQNNFGESKKYFIKLINRLKFNSKDSIYPFKFKIQCENENKEKLLNNLFSYLKRFVFNFPLFNLINQPNLDLNKYSDIFSQNNENEFQDETTSDKNAESTINTNDEKNENNKYLKEKTNDFDKQNDSYLMKKSSIIVDYLNKQSKDENIIKINNKNVNIFTDPSELFDFIVEETNPKIVTIFINEIKMIINDMKDILYTPPYPILFGRIHITKKNSRAKLENRNEKRKSVGKSFYDGFDLELDN</sequence>
<dbReference type="InterPro" id="IPR011990">
    <property type="entry name" value="TPR-like_helical_dom_sf"/>
</dbReference>
<dbReference type="InterPro" id="IPR019734">
    <property type="entry name" value="TPR_rpt"/>
</dbReference>
<proteinExistence type="predicted"/>
<evidence type="ECO:0000313" key="3">
    <source>
        <dbReference type="EMBL" id="KAK8835369.1"/>
    </source>
</evidence>
<evidence type="ECO:0000313" key="5">
    <source>
        <dbReference type="Proteomes" id="UP001470230"/>
    </source>
</evidence>
<dbReference type="InterPro" id="IPR006597">
    <property type="entry name" value="Sel1-like"/>
</dbReference>
<accession>A0ABR2HBP1</accession>
<name>A0ABR2HBP1_9EUKA</name>
<dbReference type="InterPro" id="IPR052945">
    <property type="entry name" value="Mitotic_Regulator"/>
</dbReference>
<protein>
    <submittedName>
        <fullName evidence="4">Uncharacterized protein</fullName>
    </submittedName>
</protein>
<dbReference type="Gene3D" id="1.25.40.10">
    <property type="entry name" value="Tetratricopeptide repeat domain"/>
    <property type="match status" value="1"/>
</dbReference>
<feature type="repeat" description="TPR" evidence="1">
    <location>
        <begin position="253"/>
        <end position="286"/>
    </location>
</feature>
<keyword evidence="1" id="KW-0802">TPR repeat</keyword>
<dbReference type="EMBL" id="JAPFFF010000170">
    <property type="protein sequence ID" value="KAK8835369.1"/>
    <property type="molecule type" value="Genomic_DNA"/>
</dbReference>
<dbReference type="SMART" id="SM00028">
    <property type="entry name" value="TPR"/>
    <property type="match status" value="3"/>
</dbReference>
<comment type="caution">
    <text evidence="4">The sequence shown here is derived from an EMBL/GenBank/DDBJ whole genome shotgun (WGS) entry which is preliminary data.</text>
</comment>
<dbReference type="SMART" id="SM00671">
    <property type="entry name" value="SEL1"/>
    <property type="match status" value="5"/>
</dbReference>
<dbReference type="Proteomes" id="UP001470230">
    <property type="component" value="Unassembled WGS sequence"/>
</dbReference>
<keyword evidence="5" id="KW-1185">Reference proteome</keyword>